<dbReference type="Proteomes" id="UP000061468">
    <property type="component" value="Chromosome"/>
</dbReference>
<dbReference type="AlphaFoldDB" id="A0AAC8XH81"/>
<evidence type="ECO:0000259" key="2">
    <source>
        <dbReference type="PROSITE" id="PS50206"/>
    </source>
</evidence>
<dbReference type="CDD" id="cd00158">
    <property type="entry name" value="RHOD"/>
    <property type="match status" value="1"/>
</dbReference>
<feature type="domain" description="Rhodanese" evidence="2">
    <location>
        <begin position="50"/>
        <end position="141"/>
    </location>
</feature>
<dbReference type="PROSITE" id="PS50206">
    <property type="entry name" value="RHODANESE_3"/>
    <property type="match status" value="1"/>
</dbReference>
<dbReference type="InterPro" id="IPR036873">
    <property type="entry name" value="Rhodanese-like_dom_sf"/>
</dbReference>
<feature type="transmembrane region" description="Helical" evidence="1">
    <location>
        <begin position="12"/>
        <end position="32"/>
    </location>
</feature>
<keyword evidence="1" id="KW-0812">Transmembrane</keyword>
<accession>A0AAC8XH81</accession>
<sequence>MDQLIEFASNNFILAGIWVALIAMLIFSYISAWTSSVKELSTHEATLLINKHDAIVLDTRPAKEFNAGHILGARQIKPEEVREKNFKKLENSKDKPIIVVCAMGNQARGTANAMQKDGFANVNVLKGGMNAWQSASLPVSK</sequence>
<dbReference type="EMBL" id="CP013928">
    <property type="protein sequence ID" value="AMJ77238.1"/>
    <property type="molecule type" value="Genomic_DNA"/>
</dbReference>
<name>A0AAC8XH81_9ALTE</name>
<dbReference type="RefSeq" id="WP_012517048.1">
    <property type="nucleotide sequence ID" value="NZ_CAKMLI010000045.1"/>
</dbReference>
<keyword evidence="1" id="KW-1133">Transmembrane helix</keyword>
<dbReference type="OMA" id="VIDVCEP"/>
<keyword evidence="1" id="KW-0472">Membrane</keyword>
<evidence type="ECO:0000313" key="3">
    <source>
        <dbReference type="EMBL" id="AMJ77238.1"/>
    </source>
</evidence>
<dbReference type="InterPro" id="IPR001763">
    <property type="entry name" value="Rhodanese-like_dom"/>
</dbReference>
<dbReference type="Pfam" id="PF00581">
    <property type="entry name" value="Rhodanese"/>
    <property type="match status" value="1"/>
</dbReference>
<evidence type="ECO:0000256" key="1">
    <source>
        <dbReference type="SAM" id="Phobius"/>
    </source>
</evidence>
<dbReference type="InterPro" id="IPR050229">
    <property type="entry name" value="GlpE_sulfurtransferase"/>
</dbReference>
<dbReference type="SMART" id="SM00450">
    <property type="entry name" value="RHOD"/>
    <property type="match status" value="1"/>
</dbReference>
<dbReference type="SUPFAM" id="SSF52821">
    <property type="entry name" value="Rhodanese/Cell cycle control phosphatase"/>
    <property type="match status" value="1"/>
</dbReference>
<dbReference type="Gene3D" id="3.40.250.10">
    <property type="entry name" value="Rhodanese-like domain"/>
    <property type="match status" value="1"/>
</dbReference>
<dbReference type="PANTHER" id="PTHR43031">
    <property type="entry name" value="FAD-DEPENDENT OXIDOREDUCTASE"/>
    <property type="match status" value="1"/>
</dbReference>
<dbReference type="PANTHER" id="PTHR43031:SF18">
    <property type="entry name" value="RHODANESE-RELATED SULFURTRANSFERASES"/>
    <property type="match status" value="1"/>
</dbReference>
<gene>
    <name evidence="3" type="ORF">AV942_02395</name>
</gene>
<organism evidence="3 4">
    <name type="scientific">Alteromonas mediterranea</name>
    <dbReference type="NCBI Taxonomy" id="314275"/>
    <lineage>
        <taxon>Bacteria</taxon>
        <taxon>Pseudomonadati</taxon>
        <taxon>Pseudomonadota</taxon>
        <taxon>Gammaproteobacteria</taxon>
        <taxon>Alteromonadales</taxon>
        <taxon>Alteromonadaceae</taxon>
        <taxon>Alteromonas/Salinimonas group</taxon>
        <taxon>Alteromonas</taxon>
    </lineage>
</organism>
<protein>
    <recommendedName>
        <fullName evidence="2">Rhodanese domain-containing protein</fullName>
    </recommendedName>
</protein>
<reference evidence="3 4" key="1">
    <citation type="submission" date="2015-12" db="EMBL/GenBank/DDBJ databases">
        <title>Intraspecies pangenome expansion in the marine bacterium Alteromonas.</title>
        <authorList>
            <person name="Lopez-Perez M."/>
            <person name="Rodriguez-Valera F."/>
        </authorList>
    </citation>
    <scope>NUCLEOTIDE SEQUENCE [LARGE SCALE GENOMIC DNA]</scope>
    <source>
        <strain evidence="3 4">UM8</strain>
    </source>
</reference>
<proteinExistence type="predicted"/>
<evidence type="ECO:0000313" key="4">
    <source>
        <dbReference type="Proteomes" id="UP000061468"/>
    </source>
</evidence>